<comment type="caution">
    <text evidence="2">The sequence shown here is derived from an EMBL/GenBank/DDBJ whole genome shotgun (WGS) entry which is preliminary data.</text>
</comment>
<reference evidence="2 3" key="1">
    <citation type="journal article" date="2023" name="IScience">
        <title>Expanded male sex-determining region conserved during the evolution of homothallism in the green alga Volvox.</title>
        <authorList>
            <person name="Yamamoto K."/>
            <person name="Matsuzaki R."/>
            <person name="Mahakham W."/>
            <person name="Heman W."/>
            <person name="Sekimoto H."/>
            <person name="Kawachi M."/>
            <person name="Minakuchi Y."/>
            <person name="Toyoda A."/>
            <person name="Nozaki H."/>
        </authorList>
    </citation>
    <scope>NUCLEOTIDE SEQUENCE [LARGE SCALE GENOMIC DNA]</scope>
    <source>
        <strain evidence="2 3">NIES-4468</strain>
    </source>
</reference>
<keyword evidence="3" id="KW-1185">Reference proteome</keyword>
<accession>A0ABQ5SGV0</accession>
<feature type="compositionally biased region" description="Basic and acidic residues" evidence="1">
    <location>
        <begin position="1065"/>
        <end position="1078"/>
    </location>
</feature>
<feature type="compositionally biased region" description="Polar residues" evidence="1">
    <location>
        <begin position="824"/>
        <end position="833"/>
    </location>
</feature>
<proteinExistence type="predicted"/>
<feature type="region of interest" description="Disordered" evidence="1">
    <location>
        <begin position="38"/>
        <end position="68"/>
    </location>
</feature>
<name>A0ABQ5SGV0_9CHLO</name>
<feature type="region of interest" description="Disordered" evidence="1">
    <location>
        <begin position="992"/>
        <end position="1078"/>
    </location>
</feature>
<feature type="region of interest" description="Disordered" evidence="1">
    <location>
        <begin position="87"/>
        <end position="108"/>
    </location>
</feature>
<gene>
    <name evidence="2" type="ORF">VaNZ11_013646</name>
</gene>
<sequence length="1092" mass="111946">MRDKLLELAVAAGSVEVPEAGGHRMSASICIPESPAILGHARPGHKRTRNAMGGIASTNGPEDPSKDSQALKTSLIGVVGKEILTPSLHQPQPAVTAETCPPRRGVPAPRHQALRLQEPNPLVFAPPSSNAPRPPMPITTTRGVTSPAAALDTAPGAGHCGNLPTHHPLSAAAATGAPCHNWPGSVVGRWSSSCGMYPAARPPGFAPGAKHVASAGSTYAPPYCMFSFAPGMPYAAHPGTVAVCLPSSVIAHSSAAKRCVGNEVAARNRQRPIVQDAKVGAGEQAAIEEVAESNGPMLAADDANAAAATAAAAAAAAAGYLPGAAEQSPTRNHQSPSAAFYPIITMRTTLPQGARDEAHEAGGTAAGAAAPCTANLAIAHPAAAGRCFRRTTGGAPPDSDVVRGSMPPARSPVGGAPGADQQPRPLGNPVQQVPFRTDGECDNWICAARAAMRHLAGLDGWLKQTDPRGGGSSNIGLDVKFGGADLGKGVQLPVAGGGVPDTAAGCCQPNCSRCCGQVLVPQQHQIFCLRQAARSQAPMGLEAAATNAGVGIDAGVRADRIVGCFDGTIVFGGGSSSQLCTRSPGNNSMPGPTGLWVNKPSYPYPHPYSYPYLYPYRVPGQPIPAYCYGPGFLCNSAYRYRCDNFDYGYSGQSHNYVYANGSIMAQRNPCSYGNSREILQASGRLRRSLSHPPMLDAVHNRHLCQYGLLHPSTQQEQGDAAWIGARTGIAPLRRNATAPAASLALANSGLPSAPGSLPAVKGEAGKAMAVGNAEATAVTASAELKRTSRPGIAAAHASTLAGAAATDSKERKAGDEPVGVQPRCATSSVTDQTEQNRRQQQRSSQACVRNAFGAGIASIGAAAHDDGSGPPSLRTPAVAGPARPSSFEAPGPLNPTRHLYSAPPVLSPNPASRLPTAALGGESNAVRCSYPNGFVAAKYGGAAAAAVSPVTARAAPGGSIAAATDVHNTPPPAGAGQVLSRLVGMQSATRVEQQQQQPSEVFTGPVPRGASTGAEYAPKPTMATRRRSRDDMEQGDQGRGAAWGGLHPFHHEIARHGGTGGYPGDEVRSSERPNKRGPVDAMARLHGFCLKL</sequence>
<feature type="region of interest" description="Disordered" evidence="1">
    <location>
        <begin position="861"/>
        <end position="907"/>
    </location>
</feature>
<evidence type="ECO:0000313" key="3">
    <source>
        <dbReference type="Proteomes" id="UP001165090"/>
    </source>
</evidence>
<evidence type="ECO:0000256" key="1">
    <source>
        <dbReference type="SAM" id="MobiDB-lite"/>
    </source>
</evidence>
<dbReference type="Proteomes" id="UP001165090">
    <property type="component" value="Unassembled WGS sequence"/>
</dbReference>
<organism evidence="2 3">
    <name type="scientific">Volvox africanus</name>
    <dbReference type="NCBI Taxonomy" id="51714"/>
    <lineage>
        <taxon>Eukaryota</taxon>
        <taxon>Viridiplantae</taxon>
        <taxon>Chlorophyta</taxon>
        <taxon>core chlorophytes</taxon>
        <taxon>Chlorophyceae</taxon>
        <taxon>CS clade</taxon>
        <taxon>Chlamydomonadales</taxon>
        <taxon>Volvocaceae</taxon>
        <taxon>Volvox</taxon>
    </lineage>
</organism>
<feature type="region of interest" description="Disordered" evidence="1">
    <location>
        <begin position="389"/>
        <end position="430"/>
    </location>
</feature>
<protein>
    <submittedName>
        <fullName evidence="2">Uncharacterized protein</fullName>
    </submittedName>
</protein>
<feature type="region of interest" description="Disordered" evidence="1">
    <location>
        <begin position="801"/>
        <end position="846"/>
    </location>
</feature>
<evidence type="ECO:0000313" key="2">
    <source>
        <dbReference type="EMBL" id="GLI69100.1"/>
    </source>
</evidence>
<dbReference type="EMBL" id="BSDZ01000080">
    <property type="protein sequence ID" value="GLI69100.1"/>
    <property type="molecule type" value="Genomic_DNA"/>
</dbReference>